<dbReference type="PROSITE" id="PS51186">
    <property type="entry name" value="GNAT"/>
    <property type="match status" value="1"/>
</dbReference>
<reference evidence="2 3" key="1">
    <citation type="submission" date="2020-11" db="EMBL/GenBank/DDBJ databases">
        <title>Amino acid is mineralized and recycled by bacteria in oceanic microbiome.</title>
        <authorList>
            <person name="Zheng L.Y."/>
        </authorList>
    </citation>
    <scope>NUCLEOTIDE SEQUENCE [LARGE SCALE GENOMIC DNA]</scope>
    <source>
        <strain evidence="2 3">A32-1</strain>
    </source>
</reference>
<dbReference type="GO" id="GO:0016747">
    <property type="term" value="F:acyltransferase activity, transferring groups other than amino-acyl groups"/>
    <property type="evidence" value="ECO:0007669"/>
    <property type="project" value="InterPro"/>
</dbReference>
<evidence type="ECO:0000313" key="3">
    <source>
        <dbReference type="Proteomes" id="UP000594480"/>
    </source>
</evidence>
<organism evidence="2 3">
    <name type="scientific">Microbacterium schleiferi</name>
    <dbReference type="NCBI Taxonomy" id="69362"/>
    <lineage>
        <taxon>Bacteria</taxon>
        <taxon>Bacillati</taxon>
        <taxon>Actinomycetota</taxon>
        <taxon>Actinomycetes</taxon>
        <taxon>Micrococcales</taxon>
        <taxon>Microbacteriaceae</taxon>
        <taxon>Microbacterium</taxon>
    </lineage>
</organism>
<dbReference type="InterPro" id="IPR016181">
    <property type="entry name" value="Acyl_CoA_acyltransferase"/>
</dbReference>
<protein>
    <submittedName>
        <fullName evidence="2">GNAT family N-acetyltransferase</fullName>
    </submittedName>
</protein>
<dbReference type="Gene3D" id="3.40.630.30">
    <property type="match status" value="1"/>
</dbReference>
<dbReference type="InterPro" id="IPR053144">
    <property type="entry name" value="Acetyltransferase_Butenolide"/>
</dbReference>
<name>A0A7S8RIE4_9MICO</name>
<dbReference type="InterPro" id="IPR000182">
    <property type="entry name" value="GNAT_dom"/>
</dbReference>
<evidence type="ECO:0000313" key="2">
    <source>
        <dbReference type="EMBL" id="QPE06091.1"/>
    </source>
</evidence>
<proteinExistence type="predicted"/>
<gene>
    <name evidence="2" type="ORF">IT882_12445</name>
</gene>
<dbReference type="Pfam" id="PF00583">
    <property type="entry name" value="Acetyltransf_1"/>
    <property type="match status" value="1"/>
</dbReference>
<sequence length="140" mass="15472">MPVSTYEFSADPRRVDRVTVHHWLSDLSYWARGRTREQQDVAIDNSRNYGVYDTETGAQLGYARIVTDGATFAWLCDVFVSPEVRGSGVGKTLMAGVVADVEPLGVRRVMLATADAHGLYAQFGFEGVRSPEKYMVLGAH</sequence>
<dbReference type="KEGG" id="msf:IT882_12445"/>
<dbReference type="PANTHER" id="PTHR43233">
    <property type="entry name" value="FAMILY N-ACETYLTRANSFERASE, PUTATIVE (AFU_ORTHOLOGUE AFUA_6G03350)-RELATED"/>
    <property type="match status" value="1"/>
</dbReference>
<dbReference type="CDD" id="cd04301">
    <property type="entry name" value="NAT_SF"/>
    <property type="match status" value="1"/>
</dbReference>
<dbReference type="AlphaFoldDB" id="A0A7S8RIE4"/>
<keyword evidence="3" id="KW-1185">Reference proteome</keyword>
<accession>A0A7S8RIE4</accession>
<feature type="domain" description="N-acetyltransferase" evidence="1">
    <location>
        <begin position="6"/>
        <end position="140"/>
    </location>
</feature>
<dbReference type="EMBL" id="CP064760">
    <property type="protein sequence ID" value="QPE06091.1"/>
    <property type="molecule type" value="Genomic_DNA"/>
</dbReference>
<dbReference type="Proteomes" id="UP000594480">
    <property type="component" value="Chromosome"/>
</dbReference>
<dbReference type="SUPFAM" id="SSF55729">
    <property type="entry name" value="Acyl-CoA N-acyltransferases (Nat)"/>
    <property type="match status" value="1"/>
</dbReference>
<dbReference type="PANTHER" id="PTHR43233:SF1">
    <property type="entry name" value="FAMILY N-ACETYLTRANSFERASE, PUTATIVE (AFU_ORTHOLOGUE AFUA_6G03350)-RELATED"/>
    <property type="match status" value="1"/>
</dbReference>
<evidence type="ECO:0000259" key="1">
    <source>
        <dbReference type="PROSITE" id="PS51186"/>
    </source>
</evidence>
<keyword evidence="2" id="KW-0808">Transferase</keyword>